<reference evidence="2" key="5">
    <citation type="journal article" date="2021" name="G3 (Bethesda)">
        <title>Aegilops tauschii genome assembly Aet v5.0 features greater sequence contiguity and improved annotation.</title>
        <authorList>
            <person name="Wang L."/>
            <person name="Zhu T."/>
            <person name="Rodriguez J.C."/>
            <person name="Deal K.R."/>
            <person name="Dubcovsky J."/>
            <person name="McGuire P.E."/>
            <person name="Lux T."/>
            <person name="Spannagl M."/>
            <person name="Mayer K.F.X."/>
            <person name="Baldrich P."/>
            <person name="Meyers B.C."/>
            <person name="Huo N."/>
            <person name="Gu Y.Q."/>
            <person name="Zhou H."/>
            <person name="Devos K.M."/>
            <person name="Bennetzen J.L."/>
            <person name="Unver T."/>
            <person name="Budak H."/>
            <person name="Gulick P.J."/>
            <person name="Galiba G."/>
            <person name="Kalapos B."/>
            <person name="Nelson D.R."/>
            <person name="Li P."/>
            <person name="You F.M."/>
            <person name="Luo M.C."/>
            <person name="Dvorak J."/>
        </authorList>
    </citation>
    <scope>NUCLEOTIDE SEQUENCE [LARGE SCALE GENOMIC DNA]</scope>
    <source>
        <strain evidence="2">cv. AL8/78</strain>
    </source>
</reference>
<keyword evidence="3" id="KW-1185">Reference proteome</keyword>
<protein>
    <recommendedName>
        <fullName evidence="1">Retrovirus-related Pol polyprotein from transposon TNT 1-94-like beta-barrel domain-containing protein</fullName>
    </recommendedName>
</protein>
<name>A0A453KX42_AEGTS</name>
<reference evidence="3" key="2">
    <citation type="journal article" date="2017" name="Nat. Plants">
        <title>The Aegilops tauschii genome reveals multiple impacts of transposons.</title>
        <authorList>
            <person name="Zhao G."/>
            <person name="Zou C."/>
            <person name="Li K."/>
            <person name="Wang K."/>
            <person name="Li T."/>
            <person name="Gao L."/>
            <person name="Zhang X."/>
            <person name="Wang H."/>
            <person name="Yang Z."/>
            <person name="Liu X."/>
            <person name="Jiang W."/>
            <person name="Mao L."/>
            <person name="Kong X."/>
            <person name="Jiao Y."/>
            <person name="Jia J."/>
        </authorList>
    </citation>
    <scope>NUCLEOTIDE SEQUENCE [LARGE SCALE GENOMIC DNA]</scope>
    <source>
        <strain evidence="3">cv. AL8/78</strain>
    </source>
</reference>
<reference evidence="3" key="1">
    <citation type="journal article" date="2014" name="Science">
        <title>Ancient hybridizations among the ancestral genomes of bread wheat.</title>
        <authorList>
            <consortium name="International Wheat Genome Sequencing Consortium,"/>
            <person name="Marcussen T."/>
            <person name="Sandve S.R."/>
            <person name="Heier L."/>
            <person name="Spannagl M."/>
            <person name="Pfeifer M."/>
            <person name="Jakobsen K.S."/>
            <person name="Wulff B.B."/>
            <person name="Steuernagel B."/>
            <person name="Mayer K.F."/>
            <person name="Olsen O.A."/>
        </authorList>
    </citation>
    <scope>NUCLEOTIDE SEQUENCE [LARGE SCALE GENOMIC DNA]</scope>
    <source>
        <strain evidence="3">cv. AL8/78</strain>
    </source>
</reference>
<evidence type="ECO:0000259" key="1">
    <source>
        <dbReference type="Pfam" id="PF22936"/>
    </source>
</evidence>
<reference evidence="2" key="4">
    <citation type="submission" date="2019-03" db="UniProtKB">
        <authorList>
            <consortium name="EnsemblPlants"/>
        </authorList>
    </citation>
    <scope>IDENTIFICATION</scope>
</reference>
<reference evidence="2" key="3">
    <citation type="journal article" date="2017" name="Nature">
        <title>Genome sequence of the progenitor of the wheat D genome Aegilops tauschii.</title>
        <authorList>
            <person name="Luo M.C."/>
            <person name="Gu Y.Q."/>
            <person name="Puiu D."/>
            <person name="Wang H."/>
            <person name="Twardziok S.O."/>
            <person name="Deal K.R."/>
            <person name="Huo N."/>
            <person name="Zhu T."/>
            <person name="Wang L."/>
            <person name="Wang Y."/>
            <person name="McGuire P.E."/>
            <person name="Liu S."/>
            <person name="Long H."/>
            <person name="Ramasamy R.K."/>
            <person name="Rodriguez J.C."/>
            <person name="Van S.L."/>
            <person name="Yuan L."/>
            <person name="Wang Z."/>
            <person name="Xia Z."/>
            <person name="Xiao L."/>
            <person name="Anderson O.D."/>
            <person name="Ouyang S."/>
            <person name="Liang Y."/>
            <person name="Zimin A.V."/>
            <person name="Pertea G."/>
            <person name="Qi P."/>
            <person name="Bennetzen J.L."/>
            <person name="Dai X."/>
            <person name="Dawson M.W."/>
            <person name="Muller H.G."/>
            <person name="Kugler K."/>
            <person name="Rivarola-Duarte L."/>
            <person name="Spannagl M."/>
            <person name="Mayer K.F.X."/>
            <person name="Lu F.H."/>
            <person name="Bevan M.W."/>
            <person name="Leroy P."/>
            <person name="Li P."/>
            <person name="You F.M."/>
            <person name="Sun Q."/>
            <person name="Liu Z."/>
            <person name="Lyons E."/>
            <person name="Wicker T."/>
            <person name="Salzberg S.L."/>
            <person name="Devos K.M."/>
            <person name="Dvorak J."/>
        </authorList>
    </citation>
    <scope>NUCLEOTIDE SEQUENCE [LARGE SCALE GENOMIC DNA]</scope>
    <source>
        <strain evidence="2">cv. AL8/78</strain>
    </source>
</reference>
<accession>A0A453KX42</accession>
<dbReference type="EnsemblPlants" id="AET5Gv20543000.2">
    <property type="protein sequence ID" value="AET5Gv20543000.2"/>
    <property type="gene ID" value="AET5Gv20543000"/>
</dbReference>
<sequence length="161" mass="17355">YPLLPAPAPAPFYPPAPSSWEHAAMLNAAYSNDGFPAAPAPAPEWYFDSGASSHVTGNPGNLSKSSYSLKHVPSSILVDNGHHLPVTATGSVTLQPHDFCLTDVLVSPNVVTSLISVRRFTKDNSCSVEFYPCGFLVKDLRTRRVLMISVNNGDLYPFHGN</sequence>
<dbReference type="Pfam" id="PF22936">
    <property type="entry name" value="Pol_BBD"/>
    <property type="match status" value="1"/>
</dbReference>
<evidence type="ECO:0000313" key="3">
    <source>
        <dbReference type="Proteomes" id="UP000015105"/>
    </source>
</evidence>
<dbReference type="Gramene" id="AET5Gv20543000.2">
    <property type="protein sequence ID" value="AET5Gv20543000.2"/>
    <property type="gene ID" value="AET5Gv20543000"/>
</dbReference>
<organism evidence="2 3">
    <name type="scientific">Aegilops tauschii subsp. strangulata</name>
    <name type="common">Goatgrass</name>
    <dbReference type="NCBI Taxonomy" id="200361"/>
    <lineage>
        <taxon>Eukaryota</taxon>
        <taxon>Viridiplantae</taxon>
        <taxon>Streptophyta</taxon>
        <taxon>Embryophyta</taxon>
        <taxon>Tracheophyta</taxon>
        <taxon>Spermatophyta</taxon>
        <taxon>Magnoliopsida</taxon>
        <taxon>Liliopsida</taxon>
        <taxon>Poales</taxon>
        <taxon>Poaceae</taxon>
        <taxon>BOP clade</taxon>
        <taxon>Pooideae</taxon>
        <taxon>Triticodae</taxon>
        <taxon>Triticeae</taxon>
        <taxon>Triticinae</taxon>
        <taxon>Aegilops</taxon>
    </lineage>
</organism>
<dbReference type="AlphaFoldDB" id="A0A453KX42"/>
<evidence type="ECO:0000313" key="2">
    <source>
        <dbReference type="EnsemblPlants" id="AET5Gv20543000.2"/>
    </source>
</evidence>
<dbReference type="InterPro" id="IPR054722">
    <property type="entry name" value="PolX-like_BBD"/>
</dbReference>
<dbReference type="Proteomes" id="UP000015105">
    <property type="component" value="Chromosome 5D"/>
</dbReference>
<feature type="domain" description="Retrovirus-related Pol polyprotein from transposon TNT 1-94-like beta-barrel" evidence="1">
    <location>
        <begin position="45"/>
        <end position="123"/>
    </location>
</feature>
<proteinExistence type="predicted"/>